<feature type="transmembrane region" description="Helical" evidence="1">
    <location>
        <begin position="107"/>
        <end position="126"/>
    </location>
</feature>
<dbReference type="InterPro" id="IPR011642">
    <property type="entry name" value="Gate_dom"/>
</dbReference>
<evidence type="ECO:0000313" key="4">
    <source>
        <dbReference type="Proteomes" id="UP000198304"/>
    </source>
</evidence>
<evidence type="ECO:0000313" key="3">
    <source>
        <dbReference type="EMBL" id="SNS11501.1"/>
    </source>
</evidence>
<accession>A0A239BVN8</accession>
<feature type="transmembrane region" description="Helical" evidence="1">
    <location>
        <begin position="138"/>
        <end position="157"/>
    </location>
</feature>
<feature type="transmembrane region" description="Helical" evidence="1">
    <location>
        <begin position="64"/>
        <end position="86"/>
    </location>
</feature>
<evidence type="ECO:0000256" key="1">
    <source>
        <dbReference type="SAM" id="Phobius"/>
    </source>
</evidence>
<feature type="transmembrane region" description="Helical" evidence="1">
    <location>
        <begin position="220"/>
        <end position="242"/>
    </location>
</feature>
<reference evidence="3 4" key="1">
    <citation type="submission" date="2017-06" db="EMBL/GenBank/DDBJ databases">
        <authorList>
            <person name="Kim H.J."/>
            <person name="Triplett B.A."/>
        </authorList>
    </citation>
    <scope>NUCLEOTIDE SEQUENCE [LARGE SCALE GENOMIC DNA]</scope>
    <source>
        <strain evidence="3 4">SCA</strain>
    </source>
</reference>
<feature type="transmembrane region" description="Helical" evidence="1">
    <location>
        <begin position="437"/>
        <end position="458"/>
    </location>
</feature>
<evidence type="ECO:0000259" key="2">
    <source>
        <dbReference type="Pfam" id="PF07670"/>
    </source>
</evidence>
<dbReference type="Proteomes" id="UP000198304">
    <property type="component" value="Unassembled WGS sequence"/>
</dbReference>
<dbReference type="OrthoDB" id="1633380at2"/>
<dbReference type="AlphaFoldDB" id="A0A239BVN8"/>
<organism evidence="3 4">
    <name type="scientific">Anaerovirgula multivorans</name>
    <dbReference type="NCBI Taxonomy" id="312168"/>
    <lineage>
        <taxon>Bacteria</taxon>
        <taxon>Bacillati</taxon>
        <taxon>Bacillota</taxon>
        <taxon>Clostridia</taxon>
        <taxon>Peptostreptococcales</taxon>
        <taxon>Natronincolaceae</taxon>
        <taxon>Anaerovirgula</taxon>
    </lineage>
</organism>
<keyword evidence="1" id="KW-0812">Transmembrane</keyword>
<feature type="domain" description="Nucleoside transporter/FeoB GTPase Gate" evidence="2">
    <location>
        <begin position="145"/>
        <end position="243"/>
    </location>
</feature>
<dbReference type="EMBL" id="FZOJ01000004">
    <property type="protein sequence ID" value="SNS11501.1"/>
    <property type="molecule type" value="Genomic_DNA"/>
</dbReference>
<protein>
    <submittedName>
        <fullName evidence="3">Nucleoside recognition GATE domain-containing membrane protein YjiH</fullName>
    </submittedName>
</protein>
<feature type="transmembrane region" description="Helical" evidence="1">
    <location>
        <begin position="404"/>
        <end position="425"/>
    </location>
</feature>
<proteinExistence type="predicted"/>
<name>A0A239BVN8_9FIRM</name>
<keyword evidence="1" id="KW-1133">Transmembrane helix</keyword>
<feature type="transmembrane region" description="Helical" evidence="1">
    <location>
        <begin position="377"/>
        <end position="397"/>
    </location>
</feature>
<feature type="transmembrane region" description="Helical" evidence="1">
    <location>
        <begin position="248"/>
        <end position="267"/>
    </location>
</feature>
<keyword evidence="1" id="KW-0472">Membrane</keyword>
<sequence length="459" mass="49996">MNTDFTTKKKNGTAVEINSSTVMKFLIPSLFGIIMFLFPVPYGGAISTPVGVVSEWLAGALKAYLPYAVVAITSISATMSVVGTLLKPDFVMNNRLLKANFTPSNFYLFWRIIGAIIAILVLNKAGSEMIYSIDTGGTMMSLMATLIVWFFAASYLMPFLMNYGAMDYTGTILRGFVKPLFKLPGRSAVDLVTSWVGNVNVGVVLTRTQYNTGYYTGREAAVIATCFSAVSLPFCLVIAAMLGLDAMFVPFYLTVMVAGIISAIIMCRIPPLSTLPDVYHPAVGKQIDEMEPEGMSKSQWALQKAVQKAHLTGGMQEQFQSGTDIFLGIIFSLVPIVMAWGTLALMVATYTPIFTWISYPFAYYLHFMGVPEAFEAAPATVVGFADMFIPAILASGLTSIKTKFIIGVLSLVQIVYMTEVGTLLITSDIPVNFKHLVLVFIEKTIIALPIIVIMANILL</sequence>
<keyword evidence="4" id="KW-1185">Reference proteome</keyword>
<feature type="transmembrane region" description="Helical" evidence="1">
    <location>
        <begin position="325"/>
        <end position="357"/>
    </location>
</feature>
<feature type="transmembrane region" description="Helical" evidence="1">
    <location>
        <begin position="25"/>
        <end position="44"/>
    </location>
</feature>
<dbReference type="Pfam" id="PF07670">
    <property type="entry name" value="Gate"/>
    <property type="match status" value="1"/>
</dbReference>
<dbReference type="RefSeq" id="WP_089281923.1">
    <property type="nucleotide sequence ID" value="NZ_FZOJ01000004.1"/>
</dbReference>
<gene>
    <name evidence="3" type="ORF">SAMN05446037_1004143</name>
</gene>